<dbReference type="SUPFAM" id="SSF51338">
    <property type="entry name" value="Composite domain of metallo-dependent hydrolases"/>
    <property type="match status" value="2"/>
</dbReference>
<evidence type="ECO:0000256" key="5">
    <source>
        <dbReference type="ARBA" id="ARBA00047778"/>
    </source>
</evidence>
<sequence>MAIIPRQTYTDLFGPTVGDRVQLADTNLIIEIEKDYAAGSYGDEVVYGGGKSARDGMAADPQASQSQGALDLVITNAIVMDAVIGIVKADIGVRDGRIVGIGKSGNPQTQAGVDPKLLVGPGTEVIAGEHLIATAGAMDSHVHFVSPQQAYAALSNGITTLFGGGTGPTDGTNGTTCTPGAWNIHRILQSFEGIPVNIGIHGKGNGSLPQALIEQIEAGAAGLKVHEDWGTTPAVIDMALQVADEYDVQVAIHTDSLNEAGFVEDTISAIDGRTIHTFHTEGAGGGHAPDIIRVAGYPNILPSSTNPTLPYTVNSVDELLDMVMVCHHLSHDSPEDLAFADSRVRAETISAETVLHDMGIISMFSSDSQAMGRIGESVTRAFQTAHHCKDKRGPLPEDADGNDNFRVLRYLAKVTINPAIAHGVSDYVGSLEPGKMADIVLWPIDAFAAKPKMVIKGGLINWALMGDPNASLPTPQPVYYRPMFGAFGTTLQKTRATFMSKASIAKGVPEQLGLQSQIFPVHGNRTIGKKDMVRNDATPVIEVDPETYTVTVDGERVHIEPAQSLPLSQLFFLV</sequence>
<dbReference type="Gene3D" id="3.20.20.140">
    <property type="entry name" value="Metal-dependent hydrolases"/>
    <property type="match status" value="1"/>
</dbReference>
<dbReference type="Pfam" id="PF00449">
    <property type="entry name" value="Urease_alpha"/>
    <property type="match status" value="1"/>
</dbReference>
<comment type="similarity">
    <text evidence="6 12">Belongs to the metallo-dependent hydrolases superfamily. Urease alpha subunit family.</text>
</comment>
<dbReference type="InterPro" id="IPR029754">
    <property type="entry name" value="Urease_Ni-bd"/>
</dbReference>
<evidence type="ECO:0000313" key="15">
    <source>
        <dbReference type="Proteomes" id="UP000199009"/>
    </source>
</evidence>
<feature type="binding site" description="via carbamate group" evidence="6 9">
    <location>
        <position position="224"/>
    </location>
    <ligand>
        <name>Ni(2+)</name>
        <dbReference type="ChEBI" id="CHEBI:49786"/>
        <label>2</label>
    </ligand>
</feature>
<feature type="binding site" evidence="6 11">
    <location>
        <position position="226"/>
    </location>
    <ligand>
        <name>substrate</name>
    </ligand>
</feature>
<evidence type="ECO:0000256" key="3">
    <source>
        <dbReference type="ARBA" id="ARBA00022723"/>
    </source>
</evidence>
<dbReference type="InterPro" id="IPR050112">
    <property type="entry name" value="Urease_alpha_subunit"/>
</dbReference>
<feature type="modified residue" description="N6-carboxylysine" evidence="6 8">
    <location>
        <position position="224"/>
    </location>
</feature>
<feature type="binding site" evidence="6 9">
    <location>
        <position position="143"/>
    </location>
    <ligand>
        <name>Ni(2+)</name>
        <dbReference type="ChEBI" id="CHEBI:49786"/>
        <label>1</label>
    </ligand>
</feature>
<organism evidence="14 15">
    <name type="scientific">Microbacterium pygmaeum</name>
    <dbReference type="NCBI Taxonomy" id="370764"/>
    <lineage>
        <taxon>Bacteria</taxon>
        <taxon>Bacillati</taxon>
        <taxon>Actinomycetota</taxon>
        <taxon>Actinomycetes</taxon>
        <taxon>Micrococcales</taxon>
        <taxon>Microbacteriaceae</taxon>
        <taxon>Microbacterium</taxon>
    </lineage>
</organism>
<dbReference type="CDD" id="cd00375">
    <property type="entry name" value="Urease_alpha"/>
    <property type="match status" value="1"/>
</dbReference>
<dbReference type="PROSITE" id="PS51368">
    <property type="entry name" value="UREASE_3"/>
    <property type="match status" value="1"/>
</dbReference>
<dbReference type="PROSITE" id="PS01120">
    <property type="entry name" value="UREASE_1"/>
    <property type="match status" value="1"/>
</dbReference>
<dbReference type="InterPro" id="IPR006680">
    <property type="entry name" value="Amidohydro-rel"/>
</dbReference>
<dbReference type="GO" id="GO:0009039">
    <property type="term" value="F:urease activity"/>
    <property type="evidence" value="ECO:0007669"/>
    <property type="project" value="UniProtKB-UniRule"/>
</dbReference>
<feature type="binding site" evidence="6 9">
    <location>
        <position position="253"/>
    </location>
    <ligand>
        <name>Ni(2+)</name>
        <dbReference type="ChEBI" id="CHEBI:49786"/>
        <label>2</label>
    </ligand>
</feature>
<evidence type="ECO:0000256" key="12">
    <source>
        <dbReference type="RuleBase" id="RU004158"/>
    </source>
</evidence>
<feature type="domain" description="Urease" evidence="13">
    <location>
        <begin position="136"/>
        <end position="574"/>
    </location>
</feature>
<protein>
    <recommendedName>
        <fullName evidence="6 7">Urease subunit alpha</fullName>
        <ecNumber evidence="6 7">3.5.1.5</ecNumber>
    </recommendedName>
    <alternativeName>
        <fullName evidence="6">Urea amidohydrolase subunit alpha</fullName>
    </alternativeName>
</protein>
<comment type="cofactor">
    <cofactor evidence="6 9">
        <name>Ni cation</name>
        <dbReference type="ChEBI" id="CHEBI:25516"/>
    </cofactor>
    <text evidence="6 9">Binds 2 nickel ions per subunit.</text>
</comment>
<dbReference type="Proteomes" id="UP000199009">
    <property type="component" value="Chromosome I"/>
</dbReference>
<dbReference type="AlphaFoldDB" id="A0A1G8DNV0"/>
<evidence type="ECO:0000256" key="8">
    <source>
        <dbReference type="PIRSR" id="PIRSR611612-50"/>
    </source>
</evidence>
<dbReference type="STRING" id="370764.SAMN04489810_3401"/>
<comment type="subunit">
    <text evidence="6">Heterotrimer of UreA (gamma), UreB (beta) and UreC (alpha) subunits. Three heterotrimers associate to form the active enzyme.</text>
</comment>
<dbReference type="SUPFAM" id="SSF51556">
    <property type="entry name" value="Metallo-dependent hydrolases"/>
    <property type="match status" value="1"/>
</dbReference>
<keyword evidence="3 6" id="KW-0479">Metal-binding</keyword>
<evidence type="ECO:0000256" key="1">
    <source>
        <dbReference type="ARBA" id="ARBA00004897"/>
    </source>
</evidence>
<dbReference type="InterPro" id="IPR017951">
    <property type="entry name" value="Urease_asu_c"/>
</dbReference>
<evidence type="ECO:0000256" key="6">
    <source>
        <dbReference type="HAMAP-Rule" id="MF_01953"/>
    </source>
</evidence>
<accession>A0A1G8DNV0</accession>
<keyword evidence="2 6" id="KW-0533">Nickel</keyword>
<evidence type="ECO:0000256" key="11">
    <source>
        <dbReference type="PROSITE-ProRule" id="PRU00700"/>
    </source>
</evidence>
<dbReference type="UniPathway" id="UPA00258">
    <property type="reaction ID" value="UER00370"/>
</dbReference>
<dbReference type="NCBIfam" id="TIGR01792">
    <property type="entry name" value="urease_alph"/>
    <property type="match status" value="1"/>
</dbReference>
<dbReference type="GO" id="GO:0016151">
    <property type="term" value="F:nickel cation binding"/>
    <property type="evidence" value="ECO:0007669"/>
    <property type="project" value="UniProtKB-UniRule"/>
</dbReference>
<comment type="PTM">
    <text evidence="8">Carbamylation allows a single lysine to coordinate two nickel ions.</text>
</comment>
<evidence type="ECO:0000313" key="14">
    <source>
        <dbReference type="EMBL" id="SDH59336.1"/>
    </source>
</evidence>
<dbReference type="EMBL" id="LT629692">
    <property type="protein sequence ID" value="SDH59336.1"/>
    <property type="molecule type" value="Genomic_DNA"/>
</dbReference>
<keyword evidence="15" id="KW-1185">Reference proteome</keyword>
<comment type="pathway">
    <text evidence="1 6">Nitrogen metabolism; urea degradation; CO(2) and NH(3) from urea (urease route): step 1/1.</text>
</comment>
<dbReference type="PANTHER" id="PTHR43440">
    <property type="entry name" value="UREASE"/>
    <property type="match status" value="1"/>
</dbReference>
<dbReference type="OrthoDB" id="9802793at2"/>
<evidence type="ECO:0000256" key="2">
    <source>
        <dbReference type="ARBA" id="ARBA00022596"/>
    </source>
</evidence>
<dbReference type="InterPro" id="IPR032466">
    <property type="entry name" value="Metal_Hydrolase"/>
</dbReference>
<feature type="binding site" evidence="6 9">
    <location>
        <position position="367"/>
    </location>
    <ligand>
        <name>Ni(2+)</name>
        <dbReference type="ChEBI" id="CHEBI:49786"/>
        <label>1</label>
    </ligand>
</feature>
<dbReference type="InterPro" id="IPR011059">
    <property type="entry name" value="Metal-dep_hydrolase_composite"/>
</dbReference>
<feature type="binding site" evidence="6 9">
    <location>
        <position position="141"/>
    </location>
    <ligand>
        <name>Ni(2+)</name>
        <dbReference type="ChEBI" id="CHEBI:49786"/>
        <label>1</label>
    </ligand>
</feature>
<evidence type="ECO:0000259" key="13">
    <source>
        <dbReference type="PROSITE" id="PS51368"/>
    </source>
</evidence>
<dbReference type="PRINTS" id="PR01752">
    <property type="entry name" value="UREASE"/>
</dbReference>
<dbReference type="GO" id="GO:0043419">
    <property type="term" value="P:urea catabolic process"/>
    <property type="evidence" value="ECO:0007669"/>
    <property type="project" value="UniProtKB-UniRule"/>
</dbReference>
<feature type="binding site" description="via carbamate group" evidence="6 9">
    <location>
        <position position="224"/>
    </location>
    <ligand>
        <name>Ni(2+)</name>
        <dbReference type="ChEBI" id="CHEBI:49786"/>
        <label>1</label>
    </ligand>
</feature>
<dbReference type="InterPro" id="IPR011612">
    <property type="entry name" value="Urease_alpha_N_dom"/>
</dbReference>
<dbReference type="Gene3D" id="2.30.40.10">
    <property type="entry name" value="Urease, subunit C, domain 1"/>
    <property type="match status" value="1"/>
</dbReference>
<dbReference type="Pfam" id="PF01979">
    <property type="entry name" value="Amidohydro_1"/>
    <property type="match status" value="1"/>
</dbReference>
<dbReference type="PANTHER" id="PTHR43440:SF1">
    <property type="entry name" value="UREASE"/>
    <property type="match status" value="1"/>
</dbReference>
<dbReference type="HAMAP" id="MF_01953">
    <property type="entry name" value="Urease_alpha"/>
    <property type="match status" value="1"/>
</dbReference>
<proteinExistence type="inferred from homology"/>
<dbReference type="InterPro" id="IPR005848">
    <property type="entry name" value="Urease_asu"/>
</dbReference>
<evidence type="ECO:0000256" key="4">
    <source>
        <dbReference type="ARBA" id="ARBA00022801"/>
    </source>
</evidence>
<dbReference type="GO" id="GO:0005737">
    <property type="term" value="C:cytoplasm"/>
    <property type="evidence" value="ECO:0007669"/>
    <property type="project" value="UniProtKB-SubCell"/>
</dbReference>
<name>A0A1G8DNV0_9MICO</name>
<dbReference type="EC" id="3.5.1.5" evidence="6 7"/>
<feature type="binding site" evidence="6 9">
    <location>
        <position position="279"/>
    </location>
    <ligand>
        <name>Ni(2+)</name>
        <dbReference type="ChEBI" id="CHEBI:49786"/>
        <label>2</label>
    </ligand>
</feature>
<gene>
    <name evidence="6" type="primary">ureC</name>
    <name evidence="14" type="ORF">SAMN04489810_3401</name>
</gene>
<comment type="catalytic activity">
    <reaction evidence="5 6">
        <text>urea + 2 H2O + H(+) = hydrogencarbonate + 2 NH4(+)</text>
        <dbReference type="Rhea" id="RHEA:20557"/>
        <dbReference type="ChEBI" id="CHEBI:15377"/>
        <dbReference type="ChEBI" id="CHEBI:15378"/>
        <dbReference type="ChEBI" id="CHEBI:16199"/>
        <dbReference type="ChEBI" id="CHEBI:17544"/>
        <dbReference type="ChEBI" id="CHEBI:28938"/>
        <dbReference type="EC" id="3.5.1.5"/>
    </reaction>
</comment>
<dbReference type="RefSeq" id="WP_091492713.1">
    <property type="nucleotide sequence ID" value="NZ_LT629692.1"/>
</dbReference>
<dbReference type="NCBIfam" id="NF009686">
    <property type="entry name" value="PRK13207.1"/>
    <property type="match status" value="1"/>
</dbReference>
<reference evidence="14 15" key="1">
    <citation type="submission" date="2016-10" db="EMBL/GenBank/DDBJ databases">
        <authorList>
            <person name="de Groot N.N."/>
        </authorList>
    </citation>
    <scope>NUCLEOTIDE SEQUENCE [LARGE SCALE GENOMIC DNA]</scope>
    <source>
        <strain evidence="14 15">DSM 23142</strain>
    </source>
</reference>
<evidence type="ECO:0000256" key="7">
    <source>
        <dbReference type="NCBIfam" id="TIGR01792"/>
    </source>
</evidence>
<comment type="PTM">
    <text evidence="6">Carboxylation allows a single lysine to coordinate two nickel ions.</text>
</comment>
<keyword evidence="6 11" id="KW-0963">Cytoplasm</keyword>
<evidence type="ECO:0000256" key="9">
    <source>
        <dbReference type="PIRSR" id="PIRSR611612-51"/>
    </source>
</evidence>
<feature type="active site" description="Proton donor" evidence="6 10">
    <location>
        <position position="327"/>
    </location>
</feature>
<evidence type="ECO:0000256" key="10">
    <source>
        <dbReference type="PIRSR" id="PIRSR611612-52"/>
    </source>
</evidence>
<comment type="subcellular location">
    <subcellularLocation>
        <location evidence="6 11">Cytoplasm</location>
    </subcellularLocation>
</comment>
<keyword evidence="4 6" id="KW-0378">Hydrolase</keyword>